<dbReference type="Pfam" id="PF12650">
    <property type="entry name" value="DUF3784"/>
    <property type="match status" value="1"/>
</dbReference>
<organism evidence="2 3">
    <name type="scientific">Oceanobacillus kimchii</name>
    <dbReference type="NCBI Taxonomy" id="746691"/>
    <lineage>
        <taxon>Bacteria</taxon>
        <taxon>Bacillati</taxon>
        <taxon>Bacillota</taxon>
        <taxon>Bacilli</taxon>
        <taxon>Bacillales</taxon>
        <taxon>Bacillaceae</taxon>
        <taxon>Oceanobacillus</taxon>
    </lineage>
</organism>
<evidence type="ECO:0000313" key="3">
    <source>
        <dbReference type="Proteomes" id="UP001275436"/>
    </source>
</evidence>
<dbReference type="Proteomes" id="UP001275436">
    <property type="component" value="Unassembled WGS sequence"/>
</dbReference>
<evidence type="ECO:0008006" key="4">
    <source>
        <dbReference type="Google" id="ProtNLM"/>
    </source>
</evidence>
<evidence type="ECO:0000256" key="1">
    <source>
        <dbReference type="SAM" id="Phobius"/>
    </source>
</evidence>
<feature type="transmembrane region" description="Helical" evidence="1">
    <location>
        <begin position="49"/>
        <end position="70"/>
    </location>
</feature>
<gene>
    <name evidence="2" type="ORF">MACH08_02840</name>
</gene>
<dbReference type="EMBL" id="BSKO01000001">
    <property type="protein sequence ID" value="GLO64500.1"/>
    <property type="molecule type" value="Genomic_DNA"/>
</dbReference>
<feature type="transmembrane region" description="Helical" evidence="1">
    <location>
        <begin position="76"/>
        <end position="95"/>
    </location>
</feature>
<keyword evidence="1" id="KW-0812">Transmembrane</keyword>
<protein>
    <recommendedName>
        <fullName evidence="4">DUF3784 domain-containing protein</fullName>
    </recommendedName>
</protein>
<name>A0ABQ5TEY9_9BACI</name>
<dbReference type="InterPro" id="IPR017259">
    <property type="entry name" value="UCP037672"/>
</dbReference>
<comment type="caution">
    <text evidence="2">The sequence shown here is derived from an EMBL/GenBank/DDBJ whole genome shotgun (WGS) entry which is preliminary data.</text>
</comment>
<keyword evidence="1" id="KW-1133">Transmembrane helix</keyword>
<dbReference type="RefSeq" id="WP_077596774.1">
    <property type="nucleotide sequence ID" value="NZ_BSKO01000001.1"/>
</dbReference>
<keyword evidence="3" id="KW-1185">Reference proteome</keyword>
<sequence>MAGSLVITAVFIILGLFLSSGKGSFLIAGFNTLPKEDKQKYNSVALCKFMGKIMLAFALSMIVEILIGIYDIAWLSILNVILIIIICVFAIYNVMGSRFKK</sequence>
<proteinExistence type="predicted"/>
<accession>A0ABQ5TEY9</accession>
<reference evidence="2 3" key="1">
    <citation type="submission" date="2023-02" db="EMBL/GenBank/DDBJ databases">
        <title>Oceanobacillus kimchii IFOP_LL358 isolated form Alexandrium catenella lab strain.</title>
        <authorList>
            <person name="Gajardo G."/>
            <person name="Ueki S."/>
            <person name="Maruyama F."/>
        </authorList>
    </citation>
    <scope>NUCLEOTIDE SEQUENCE [LARGE SCALE GENOMIC DNA]</scope>
    <source>
        <strain evidence="2 3">IFOP_LL358</strain>
    </source>
</reference>
<keyword evidence="1" id="KW-0472">Membrane</keyword>
<feature type="transmembrane region" description="Helical" evidence="1">
    <location>
        <begin position="6"/>
        <end position="28"/>
    </location>
</feature>
<evidence type="ECO:0000313" key="2">
    <source>
        <dbReference type="EMBL" id="GLO64500.1"/>
    </source>
</evidence>